<protein>
    <submittedName>
        <fullName evidence="1">Uncharacterized protein</fullName>
    </submittedName>
</protein>
<sequence length="247" mass="26871">MTGRKLRFGAGEENAPLLSLGLEALVDPSSDREAYQRALDVLGWGLAVRLASREIDVRGRTWYVAATAEDLDGLGAGFIRGLREAGATVAVACLWIHRTQVHTPEPVDVAQIVREYVEPPPSRVDHFVALKSIIASSCVIRTSILRMLTAFEPSSIHVVAPVILAGAEERLESQFPASVARRFRYLALAEDSVVDELGNVRPGVGGNVYQRLGFDNQADKNAFFPNFLTEIMGSAPDRSRRSSSNGP</sequence>
<dbReference type="EMBL" id="CP113520">
    <property type="protein sequence ID" value="WAJ29526.1"/>
    <property type="molecule type" value="Genomic_DNA"/>
</dbReference>
<organism evidence="1 2">
    <name type="scientific">Antarcticirhabdus aurantiaca</name>
    <dbReference type="NCBI Taxonomy" id="2606717"/>
    <lineage>
        <taxon>Bacteria</taxon>
        <taxon>Pseudomonadati</taxon>
        <taxon>Pseudomonadota</taxon>
        <taxon>Alphaproteobacteria</taxon>
        <taxon>Hyphomicrobiales</taxon>
        <taxon>Aurantimonadaceae</taxon>
        <taxon>Antarcticirhabdus</taxon>
    </lineage>
</organism>
<keyword evidence="2" id="KW-1185">Reference proteome</keyword>
<reference evidence="1" key="1">
    <citation type="submission" date="2022-11" db="EMBL/GenBank/DDBJ databases">
        <title>beta-Carotene-producing bacterium, Jeongeuplla avenae sp. nov., alleviates the salt stress of Arabidopsis seedlings.</title>
        <authorList>
            <person name="Jiang L."/>
            <person name="Lee J."/>
        </authorList>
    </citation>
    <scope>NUCLEOTIDE SEQUENCE</scope>
    <source>
        <strain evidence="1">DY_R2A_6</strain>
    </source>
</reference>
<name>A0ACD4NRH1_9HYPH</name>
<evidence type="ECO:0000313" key="2">
    <source>
        <dbReference type="Proteomes" id="UP001163223"/>
    </source>
</evidence>
<accession>A0ACD4NRH1</accession>
<evidence type="ECO:0000313" key="1">
    <source>
        <dbReference type="EMBL" id="WAJ29526.1"/>
    </source>
</evidence>
<gene>
    <name evidence="1" type="ORF">OXU80_04630</name>
</gene>
<dbReference type="Proteomes" id="UP001163223">
    <property type="component" value="Chromosome"/>
</dbReference>
<proteinExistence type="predicted"/>